<evidence type="ECO:0000259" key="11">
    <source>
        <dbReference type="Pfam" id="PF00720"/>
    </source>
</evidence>
<dbReference type="InterPro" id="IPR023549">
    <property type="entry name" value="Subtilisin_inhibitor"/>
</dbReference>
<sequence length="256" mass="26161">MFEMRKTTGAIGLGAALAMSAVLGIGTGGAAHAEPAKPKSLYPPSALVLTVGWGADAATTEVQRAVTLSCRPTPTGTHPAPTQACAELRSVGGLFGQLRTGAEPGRVCTKEWHPITVTAEGSGTAAGCRTSTPSRTTASRARPRRRSSSSDRLNDRVRGTAAPAQQKREGPRTPSTGVRGPAFVHKGQSGQPISAPNACSASGTGWKKVSPPEEQSPLPPEVRPSAVSPAKSAPPLSPGSAQTLVWISPRPTLPGS</sequence>
<dbReference type="SUPFAM" id="SSF55399">
    <property type="entry name" value="Subtilisin inhibitor"/>
    <property type="match status" value="1"/>
</dbReference>
<comment type="subcellular location">
    <subcellularLocation>
        <location evidence="1">Secreted</location>
    </subcellularLocation>
</comment>
<evidence type="ECO:0000256" key="8">
    <source>
        <dbReference type="RuleBase" id="RU003471"/>
    </source>
</evidence>
<reference evidence="12 13" key="1">
    <citation type="journal article" date="2020" name="Int. J. Syst. Evol. Microbiol.">
        <title>Reclassification of Streptomyces castelarensis and Streptomyces sporoclivatus as later heterotypic synonyms of Streptomyces antimycoticus.</title>
        <authorList>
            <person name="Komaki H."/>
            <person name="Tamura T."/>
        </authorList>
    </citation>
    <scope>NUCLEOTIDE SEQUENCE [LARGE SCALE GENOMIC DNA]</scope>
    <source>
        <strain evidence="12 13">NBRC 13459</strain>
    </source>
</reference>
<feature type="region of interest" description="Disordered" evidence="9">
    <location>
        <begin position="119"/>
        <end position="256"/>
    </location>
</feature>
<evidence type="ECO:0000256" key="9">
    <source>
        <dbReference type="SAM" id="MobiDB-lite"/>
    </source>
</evidence>
<comment type="similarity">
    <text evidence="2 8">Belongs to the protease inhibitor I16 (SSI) family.</text>
</comment>
<dbReference type="InterPro" id="IPR036819">
    <property type="entry name" value="Subtilisin_inhibitor-like_sf"/>
</dbReference>
<gene>
    <name evidence="12" type="ORF">SVIO_031120</name>
</gene>
<dbReference type="GO" id="GO:0005576">
    <property type="term" value="C:extracellular region"/>
    <property type="evidence" value="ECO:0007669"/>
    <property type="project" value="UniProtKB-SubCell"/>
</dbReference>
<name>A0A4D4L375_STRVO</name>
<dbReference type="InterPro" id="IPR020054">
    <property type="entry name" value="Prot_inh_SSI_I16_CS"/>
</dbReference>
<feature type="compositionally biased region" description="Low complexity" evidence="9">
    <location>
        <begin position="129"/>
        <end position="140"/>
    </location>
</feature>
<evidence type="ECO:0000256" key="10">
    <source>
        <dbReference type="SAM" id="SignalP"/>
    </source>
</evidence>
<dbReference type="GO" id="GO:0004867">
    <property type="term" value="F:serine-type endopeptidase inhibitor activity"/>
    <property type="evidence" value="ECO:0007669"/>
    <property type="project" value="UniProtKB-KW"/>
</dbReference>
<organism evidence="12 13">
    <name type="scientific">Streptomyces violaceusniger</name>
    <dbReference type="NCBI Taxonomy" id="68280"/>
    <lineage>
        <taxon>Bacteria</taxon>
        <taxon>Bacillati</taxon>
        <taxon>Actinomycetota</taxon>
        <taxon>Actinomycetes</taxon>
        <taxon>Kitasatosporales</taxon>
        <taxon>Streptomycetaceae</taxon>
        <taxon>Streptomyces</taxon>
        <taxon>Streptomyces violaceusniger group</taxon>
    </lineage>
</organism>
<feature type="compositionally biased region" description="Low complexity" evidence="9">
    <location>
        <begin position="224"/>
        <end position="241"/>
    </location>
</feature>
<dbReference type="Proteomes" id="UP000301309">
    <property type="component" value="Unassembled WGS sequence"/>
</dbReference>
<evidence type="ECO:0000256" key="6">
    <source>
        <dbReference type="ARBA" id="ARBA00022900"/>
    </source>
</evidence>
<evidence type="ECO:0000256" key="3">
    <source>
        <dbReference type="ARBA" id="ARBA00011738"/>
    </source>
</evidence>
<keyword evidence="10" id="KW-0732">Signal</keyword>
<feature type="compositionally biased region" description="Basic and acidic residues" evidence="9">
    <location>
        <begin position="148"/>
        <end position="158"/>
    </location>
</feature>
<dbReference type="InterPro" id="IPR000691">
    <property type="entry name" value="Prot_inh_I16_SSI"/>
</dbReference>
<keyword evidence="13" id="KW-1185">Reference proteome</keyword>
<protein>
    <recommendedName>
        <fullName evidence="11">Subtilisin inhibitor domain-containing protein</fullName>
    </recommendedName>
</protein>
<proteinExistence type="inferred from homology"/>
<dbReference type="Pfam" id="PF00720">
    <property type="entry name" value="SSI"/>
    <property type="match status" value="1"/>
</dbReference>
<keyword evidence="5 8" id="KW-0646">Protease inhibitor</keyword>
<dbReference type="AlphaFoldDB" id="A0A4D4L375"/>
<feature type="compositionally biased region" description="Polar residues" evidence="9">
    <location>
        <begin position="188"/>
        <end position="203"/>
    </location>
</feature>
<evidence type="ECO:0000313" key="13">
    <source>
        <dbReference type="Proteomes" id="UP000301309"/>
    </source>
</evidence>
<accession>A0A4D4L375</accession>
<evidence type="ECO:0000313" key="12">
    <source>
        <dbReference type="EMBL" id="GDY52489.1"/>
    </source>
</evidence>
<feature type="domain" description="Subtilisin inhibitor" evidence="11">
    <location>
        <begin position="44"/>
        <end position="122"/>
    </location>
</feature>
<comment type="subunit">
    <text evidence="3">Homodimer.</text>
</comment>
<dbReference type="EMBL" id="BJHW01000001">
    <property type="protein sequence ID" value="GDY52489.1"/>
    <property type="molecule type" value="Genomic_DNA"/>
</dbReference>
<evidence type="ECO:0000256" key="5">
    <source>
        <dbReference type="ARBA" id="ARBA00022690"/>
    </source>
</evidence>
<feature type="signal peptide" evidence="10">
    <location>
        <begin position="1"/>
        <end position="33"/>
    </location>
</feature>
<evidence type="ECO:0000256" key="7">
    <source>
        <dbReference type="ARBA" id="ARBA00023157"/>
    </source>
</evidence>
<evidence type="ECO:0000256" key="1">
    <source>
        <dbReference type="ARBA" id="ARBA00004613"/>
    </source>
</evidence>
<dbReference type="PROSITE" id="PS00999">
    <property type="entry name" value="SSI"/>
    <property type="match status" value="1"/>
</dbReference>
<evidence type="ECO:0000256" key="2">
    <source>
        <dbReference type="ARBA" id="ARBA00010472"/>
    </source>
</evidence>
<dbReference type="Gene3D" id="3.30.350.10">
    <property type="entry name" value="Subtilisin inhibitor-like"/>
    <property type="match status" value="1"/>
</dbReference>
<comment type="caution">
    <text evidence="12">The sequence shown here is derived from an EMBL/GenBank/DDBJ whole genome shotgun (WGS) entry which is preliminary data.</text>
</comment>
<keyword evidence="6 8" id="KW-0722">Serine protease inhibitor</keyword>
<evidence type="ECO:0000256" key="4">
    <source>
        <dbReference type="ARBA" id="ARBA00022525"/>
    </source>
</evidence>
<feature type="chain" id="PRO_5039442165" description="Subtilisin inhibitor domain-containing protein" evidence="10">
    <location>
        <begin position="34"/>
        <end position="256"/>
    </location>
</feature>
<keyword evidence="7" id="KW-1015">Disulfide bond</keyword>
<keyword evidence="4" id="KW-0964">Secreted</keyword>
<dbReference type="PRINTS" id="PR00294">
    <property type="entry name" value="SSBTLNINHBTR"/>
</dbReference>